<feature type="domain" description="CRISPR type III-associated protein" evidence="2">
    <location>
        <begin position="8"/>
        <end position="279"/>
    </location>
</feature>
<keyword evidence="1" id="KW-0051">Antiviral defense</keyword>
<dbReference type="Pfam" id="PF03787">
    <property type="entry name" value="RAMPs"/>
    <property type="match status" value="1"/>
</dbReference>
<organism evidence="3 4">
    <name type="scientific">Pelotomaculum propionicicum</name>
    <dbReference type="NCBI Taxonomy" id="258475"/>
    <lineage>
        <taxon>Bacteria</taxon>
        <taxon>Bacillati</taxon>
        <taxon>Bacillota</taxon>
        <taxon>Clostridia</taxon>
        <taxon>Eubacteriales</taxon>
        <taxon>Desulfotomaculaceae</taxon>
        <taxon>Pelotomaculum</taxon>
    </lineage>
</organism>
<evidence type="ECO:0000256" key="1">
    <source>
        <dbReference type="ARBA" id="ARBA00023118"/>
    </source>
</evidence>
<dbReference type="InterPro" id="IPR013410">
    <property type="entry name" value="CRISPR-assoc_RAMP_Cmr4"/>
</dbReference>
<dbReference type="GO" id="GO:0051607">
    <property type="term" value="P:defense response to virus"/>
    <property type="evidence" value="ECO:0007669"/>
    <property type="project" value="UniProtKB-KW"/>
</dbReference>
<name>A0A4Y7RWU8_9FIRM</name>
<dbReference type="PANTHER" id="PTHR36700">
    <property type="entry name" value="CRISPR SYSTEM CMR SUBUNIT CMR4"/>
    <property type="match status" value="1"/>
</dbReference>
<evidence type="ECO:0000259" key="2">
    <source>
        <dbReference type="Pfam" id="PF03787"/>
    </source>
</evidence>
<proteinExistence type="predicted"/>
<accession>A0A4Y7RWU8</accession>
<comment type="caution">
    <text evidence="3">The sequence shown here is derived from an EMBL/GenBank/DDBJ whole genome shotgun (WGS) entry which is preliminary data.</text>
</comment>
<gene>
    <name evidence="3" type="ORF">Pmgp_00536</name>
</gene>
<dbReference type="InterPro" id="IPR005537">
    <property type="entry name" value="RAMP_III_fam"/>
</dbReference>
<reference evidence="3 4" key="1">
    <citation type="journal article" date="2018" name="Environ. Microbiol.">
        <title>Novel energy conservation strategies and behaviour of Pelotomaculum schinkii driving syntrophic propionate catabolism.</title>
        <authorList>
            <person name="Hidalgo-Ahumada C.A.P."/>
            <person name="Nobu M.K."/>
            <person name="Narihiro T."/>
            <person name="Tamaki H."/>
            <person name="Liu W.T."/>
            <person name="Kamagata Y."/>
            <person name="Stams A.J.M."/>
            <person name="Imachi H."/>
            <person name="Sousa D.Z."/>
        </authorList>
    </citation>
    <scope>NUCLEOTIDE SEQUENCE [LARGE SCALE GENOMIC DNA]</scope>
    <source>
        <strain evidence="3 4">MGP</strain>
    </source>
</reference>
<evidence type="ECO:0000313" key="3">
    <source>
        <dbReference type="EMBL" id="TEB13240.1"/>
    </source>
</evidence>
<dbReference type="PANTHER" id="PTHR36700:SF1">
    <property type="entry name" value="CRISPR SYSTEM CMR SUBUNIT CMR4"/>
    <property type="match status" value="1"/>
</dbReference>
<dbReference type="OrthoDB" id="9789361at2"/>
<dbReference type="RefSeq" id="WP_134212415.1">
    <property type="nucleotide sequence ID" value="NZ_QFFZ01000003.1"/>
</dbReference>
<dbReference type="AlphaFoldDB" id="A0A4Y7RWU8"/>
<keyword evidence="4" id="KW-1185">Reference proteome</keyword>
<dbReference type="Proteomes" id="UP000297597">
    <property type="component" value="Unassembled WGS sequence"/>
</dbReference>
<dbReference type="NCBIfam" id="TIGR02580">
    <property type="entry name" value="cas_RAMP_Cmr4"/>
    <property type="match status" value="1"/>
</dbReference>
<sequence>MEARMLFLHALSPLHAGTGQGAGAIDLPVAREKATGLPYLPGSSLKGVLRDACKNGETRKKVFGPDKDNAHEHAGSVQFSDQRLLLLPVRSLKGTFAWVTSPYILRRCLRDAENTIHSDKAPEIPVLNSVANCHVIDAGCAITLDDHRVIFEDLDFAAVLDDNARVWAEWIGMRIFPDDTDWRGMLTARFCVVHDDVMGFLLETATEVFARVRLREDAKTVENNALWYEEALPAETILSGLVFATPVKAGPGEVFNTLEGLMGKPLQLGGKATVGRGLCRLRMAGGGISCADPQPEVCRQDFSTGETTGR</sequence>
<evidence type="ECO:0000313" key="4">
    <source>
        <dbReference type="Proteomes" id="UP000297597"/>
    </source>
</evidence>
<dbReference type="EMBL" id="QFFZ01000003">
    <property type="protein sequence ID" value="TEB13240.1"/>
    <property type="molecule type" value="Genomic_DNA"/>
</dbReference>
<protein>
    <recommendedName>
        <fullName evidence="2">CRISPR type III-associated protein domain-containing protein</fullName>
    </recommendedName>
</protein>